<dbReference type="GeneID" id="19274994"/>
<dbReference type="Proteomes" id="UP000030651">
    <property type="component" value="Unassembled WGS sequence"/>
</dbReference>
<dbReference type="GO" id="GO:0050660">
    <property type="term" value="F:flavin adenine dinucleotide binding"/>
    <property type="evidence" value="ECO:0007669"/>
    <property type="project" value="InterPro"/>
</dbReference>
<evidence type="ECO:0000259" key="3">
    <source>
        <dbReference type="PROSITE" id="PS00624"/>
    </source>
</evidence>
<feature type="active site" description="Proton acceptor" evidence="2">
    <location>
        <position position="569"/>
    </location>
</feature>
<proteinExistence type="inferred from homology"/>
<dbReference type="GO" id="GO:0016614">
    <property type="term" value="F:oxidoreductase activity, acting on CH-OH group of donors"/>
    <property type="evidence" value="ECO:0007669"/>
    <property type="project" value="InterPro"/>
</dbReference>
<evidence type="ECO:0000313" key="5">
    <source>
        <dbReference type="Proteomes" id="UP000030651"/>
    </source>
</evidence>
<dbReference type="SUPFAM" id="SSF51905">
    <property type="entry name" value="FAD/NAD(P)-binding domain"/>
    <property type="match status" value="1"/>
</dbReference>
<dbReference type="OrthoDB" id="269227at2759"/>
<evidence type="ECO:0000313" key="4">
    <source>
        <dbReference type="EMBL" id="ETS77919.1"/>
    </source>
</evidence>
<dbReference type="EMBL" id="KI912115">
    <property type="protein sequence ID" value="ETS77919.1"/>
    <property type="molecule type" value="Genomic_DNA"/>
</dbReference>
<dbReference type="PROSITE" id="PS00624">
    <property type="entry name" value="GMC_OXRED_2"/>
    <property type="match status" value="1"/>
</dbReference>
<organism evidence="4 5">
    <name type="scientific">Pestalotiopsis fici (strain W106-1 / CGMCC3.15140)</name>
    <dbReference type="NCBI Taxonomy" id="1229662"/>
    <lineage>
        <taxon>Eukaryota</taxon>
        <taxon>Fungi</taxon>
        <taxon>Dikarya</taxon>
        <taxon>Ascomycota</taxon>
        <taxon>Pezizomycotina</taxon>
        <taxon>Sordariomycetes</taxon>
        <taxon>Xylariomycetidae</taxon>
        <taxon>Amphisphaeriales</taxon>
        <taxon>Sporocadaceae</taxon>
        <taxon>Pestalotiopsis</taxon>
    </lineage>
</organism>
<dbReference type="PANTHER" id="PTHR11552">
    <property type="entry name" value="GLUCOSE-METHANOL-CHOLINE GMC OXIDOREDUCTASE"/>
    <property type="match status" value="1"/>
</dbReference>
<dbReference type="InterPro" id="IPR007867">
    <property type="entry name" value="GMC_OxRtase_C"/>
</dbReference>
<evidence type="ECO:0000256" key="2">
    <source>
        <dbReference type="PIRSR" id="PIRSR000137-1"/>
    </source>
</evidence>
<accession>W3WVS5</accession>
<dbReference type="HOGENOM" id="CLU_002865_7_2_1"/>
<dbReference type="Gene3D" id="3.30.560.10">
    <property type="entry name" value="Glucose Oxidase, domain 3"/>
    <property type="match status" value="1"/>
</dbReference>
<dbReference type="Pfam" id="PF00732">
    <property type="entry name" value="GMC_oxred_N"/>
    <property type="match status" value="1"/>
</dbReference>
<dbReference type="KEGG" id="pfy:PFICI_09981"/>
<dbReference type="InterPro" id="IPR036188">
    <property type="entry name" value="FAD/NAD-bd_sf"/>
</dbReference>
<dbReference type="Pfam" id="PF05199">
    <property type="entry name" value="GMC_oxred_C"/>
    <property type="match status" value="1"/>
</dbReference>
<name>W3WVS5_PESFW</name>
<feature type="domain" description="Glucose-methanol-choline oxidoreductase N-terminal" evidence="3">
    <location>
        <begin position="282"/>
        <end position="296"/>
    </location>
</feature>
<dbReference type="PIRSF" id="PIRSF000137">
    <property type="entry name" value="Alcohol_oxidase"/>
    <property type="match status" value="1"/>
</dbReference>
<sequence length="592" mass="65325">MWPFGTAYPEVGAHQIPYDEYDYIVVGGGTAGCAVASRLSEDPNVSVLLLEKGGVGDGWLSRVPLISGSLAKFLQVTHRWSESISNCNGRRTDLWTGEALGGSSRINQMLYTRGVPGVYNQWSQMGHPDWSWERVEPFFKRIENCVSHPKAQHLGHDGPIHIIQHLPQFELHNHIDKSAAAVGLPIETDANNPAGPAAGYYYLDYTVDGNGFRHSAYKAYLPKEVAIARKNRLTICTRVIATRLDLDSENSTVNGVYIKSTLSRTDTERLVKARREVIITSGATCSPQLLMLSGIGPADHLRDLGISVKKDLPGVGANLSDHHGIPIMLKVPAADSFHRMESDYLWAIWQVVRFAWNKSGWLKAGTTSSTIFLKTGNLDPTEATLRPSPDGQEFDAAAPENTPDLEVMIIPAGTVVGKYPGVPLVTLYTCLVQPETIGRIELTSLDATASPKIHYNMLESAVDIEAARRGVRFSLNLAEQFMQSSGYKHSVELFLAPNAETNRNWRELGDEEIDEYVRSSIQSVVHLGCTCRMAREEDGGVVDDELKVYGFKNLRVADASIFPRIPAAHTMAPTYMVAERCSQFIKDAWKTT</sequence>
<feature type="active site" description="Proton donor" evidence="2">
    <location>
        <position position="526"/>
    </location>
</feature>
<dbReference type="InParanoid" id="W3WVS5"/>
<dbReference type="AlphaFoldDB" id="W3WVS5"/>
<dbReference type="PANTHER" id="PTHR11552:SF219">
    <property type="entry name" value="GLUCOSE-METHANOL-CHOLINE OXIDOREDUCTASE N-TERMINAL DOMAIN-CONTAINING PROTEIN"/>
    <property type="match status" value="1"/>
</dbReference>
<dbReference type="Gene3D" id="3.50.50.60">
    <property type="entry name" value="FAD/NAD(P)-binding domain"/>
    <property type="match status" value="1"/>
</dbReference>
<protein>
    <recommendedName>
        <fullName evidence="3">Glucose-methanol-choline oxidoreductase N-terminal domain-containing protein</fullName>
    </recommendedName>
</protein>
<keyword evidence="5" id="KW-1185">Reference proteome</keyword>
<dbReference type="eggNOG" id="KOG1238">
    <property type="taxonomic scope" value="Eukaryota"/>
</dbReference>
<dbReference type="InterPro" id="IPR012132">
    <property type="entry name" value="GMC_OxRdtase"/>
</dbReference>
<dbReference type="InterPro" id="IPR000172">
    <property type="entry name" value="GMC_OxRdtase_N"/>
</dbReference>
<dbReference type="OMA" id="RFPWQPQ"/>
<dbReference type="SUPFAM" id="SSF54373">
    <property type="entry name" value="FAD-linked reductases, C-terminal domain"/>
    <property type="match status" value="1"/>
</dbReference>
<reference evidence="5" key="1">
    <citation type="journal article" date="2015" name="BMC Genomics">
        <title>Genomic and transcriptomic analysis of the endophytic fungus Pestalotiopsis fici reveals its lifestyle and high potential for synthesis of natural products.</title>
        <authorList>
            <person name="Wang X."/>
            <person name="Zhang X."/>
            <person name="Liu L."/>
            <person name="Xiang M."/>
            <person name="Wang W."/>
            <person name="Sun X."/>
            <person name="Che Y."/>
            <person name="Guo L."/>
            <person name="Liu G."/>
            <person name="Guo L."/>
            <person name="Wang C."/>
            <person name="Yin W.B."/>
            <person name="Stadler M."/>
            <person name="Zhang X."/>
            <person name="Liu X."/>
        </authorList>
    </citation>
    <scope>NUCLEOTIDE SEQUENCE [LARGE SCALE GENOMIC DNA]</scope>
    <source>
        <strain evidence="5">W106-1 / CGMCC3.15140</strain>
    </source>
</reference>
<gene>
    <name evidence="4" type="ORF">PFICI_09981</name>
</gene>
<comment type="similarity">
    <text evidence="1">Belongs to the GMC oxidoreductase family.</text>
</comment>
<evidence type="ECO:0000256" key="1">
    <source>
        <dbReference type="ARBA" id="ARBA00010790"/>
    </source>
</evidence>
<dbReference type="RefSeq" id="XP_007836753.1">
    <property type="nucleotide sequence ID" value="XM_007838562.1"/>
</dbReference>